<gene>
    <name evidence="1" type="ORF">JBF11_05430</name>
</gene>
<organism evidence="1 2">
    <name type="scientific">Taurinivorans muris</name>
    <dbReference type="NCBI Taxonomy" id="2787751"/>
    <lineage>
        <taxon>Bacteria</taxon>
        <taxon>Pseudomonadati</taxon>
        <taxon>Thermodesulfobacteriota</taxon>
        <taxon>Desulfovibrionia</taxon>
        <taxon>Desulfovibrionales</taxon>
        <taxon>Desulfovibrionaceae</taxon>
        <taxon>Taurinivorans</taxon>
    </lineage>
</organism>
<dbReference type="Pfam" id="PF13591">
    <property type="entry name" value="MerR_2"/>
    <property type="match status" value="1"/>
</dbReference>
<dbReference type="RefSeq" id="WP_334314484.1">
    <property type="nucleotide sequence ID" value="NZ_CP065938.1"/>
</dbReference>
<reference evidence="1" key="1">
    <citation type="submission" date="2020-12" db="EMBL/GenBank/DDBJ databases">
        <title>Taurinivorans muris gen. nov., sp. nov., fundamental and realized metabolic niche of a ubiquitous sulfidogenic bacterium in the murine intestine.</title>
        <authorList>
            <person name="Ye H."/>
            <person name="Hanson B.T."/>
            <person name="Loy A."/>
        </authorList>
    </citation>
    <scope>NUCLEOTIDE SEQUENCE</scope>
    <source>
        <strain evidence="1">LT0009</strain>
    </source>
</reference>
<evidence type="ECO:0008006" key="3">
    <source>
        <dbReference type="Google" id="ProtNLM"/>
    </source>
</evidence>
<keyword evidence="2" id="KW-1185">Reference proteome</keyword>
<dbReference type="EMBL" id="CP065938">
    <property type="protein sequence ID" value="UWX04929.1"/>
    <property type="molecule type" value="Genomic_DNA"/>
</dbReference>
<dbReference type="Proteomes" id="UP001058120">
    <property type="component" value="Chromosome"/>
</dbReference>
<evidence type="ECO:0000313" key="1">
    <source>
        <dbReference type="EMBL" id="UWX04929.1"/>
    </source>
</evidence>
<protein>
    <recommendedName>
        <fullName evidence="3">MerR family transcriptional regulator</fullName>
    </recommendedName>
</protein>
<accession>A0ABY5Y005</accession>
<name>A0ABY5Y005_9BACT</name>
<sequence length="92" mass="10797">MENSTFLSFMEFIQEAEIEEEKCREYIDIGWLQPIEADKFLLSSNDIFKVRKADRLCRDFELPCHAGAMIVDLLEKIDDLENQLAQLRNALE</sequence>
<evidence type="ECO:0000313" key="2">
    <source>
        <dbReference type="Proteomes" id="UP001058120"/>
    </source>
</evidence>
<dbReference type="Gene3D" id="1.10.1660.10">
    <property type="match status" value="1"/>
</dbReference>
<proteinExistence type="predicted"/>